<sequence>MHAKLDCFLLQNVHNDAAKHLATNTCMACSNDTYMHSPPDCRSAHCSLPMCRIRHAARTHKHGPSLIHVLHQCKNSTRM</sequence>
<accession>A0A0A8ZEL3</accession>
<proteinExistence type="predicted"/>
<reference evidence="1" key="2">
    <citation type="journal article" date="2015" name="Data Brief">
        <title>Shoot transcriptome of the giant reed, Arundo donax.</title>
        <authorList>
            <person name="Barrero R.A."/>
            <person name="Guerrero F.D."/>
            <person name="Moolhuijzen P."/>
            <person name="Goolsby J.A."/>
            <person name="Tidwell J."/>
            <person name="Bellgard S.E."/>
            <person name="Bellgard M.I."/>
        </authorList>
    </citation>
    <scope>NUCLEOTIDE SEQUENCE</scope>
    <source>
        <tissue evidence="1">Shoot tissue taken approximately 20 cm above the soil surface</tissue>
    </source>
</reference>
<organism evidence="1">
    <name type="scientific">Arundo donax</name>
    <name type="common">Giant reed</name>
    <name type="synonym">Donax arundinaceus</name>
    <dbReference type="NCBI Taxonomy" id="35708"/>
    <lineage>
        <taxon>Eukaryota</taxon>
        <taxon>Viridiplantae</taxon>
        <taxon>Streptophyta</taxon>
        <taxon>Embryophyta</taxon>
        <taxon>Tracheophyta</taxon>
        <taxon>Spermatophyta</taxon>
        <taxon>Magnoliopsida</taxon>
        <taxon>Liliopsida</taxon>
        <taxon>Poales</taxon>
        <taxon>Poaceae</taxon>
        <taxon>PACMAD clade</taxon>
        <taxon>Arundinoideae</taxon>
        <taxon>Arundineae</taxon>
        <taxon>Arundo</taxon>
    </lineage>
</organism>
<dbReference type="AlphaFoldDB" id="A0A0A8ZEL3"/>
<reference evidence="1" key="1">
    <citation type="submission" date="2014-09" db="EMBL/GenBank/DDBJ databases">
        <authorList>
            <person name="Magalhaes I.L.F."/>
            <person name="Oliveira U."/>
            <person name="Santos F.R."/>
            <person name="Vidigal T.H.D.A."/>
            <person name="Brescovit A.D."/>
            <person name="Santos A.J."/>
        </authorList>
    </citation>
    <scope>NUCLEOTIDE SEQUENCE</scope>
    <source>
        <tissue evidence="1">Shoot tissue taken approximately 20 cm above the soil surface</tissue>
    </source>
</reference>
<name>A0A0A8ZEL3_ARUDO</name>
<dbReference type="EMBL" id="GBRH01260041">
    <property type="protein sequence ID" value="JAD37854.1"/>
    <property type="molecule type" value="Transcribed_RNA"/>
</dbReference>
<protein>
    <submittedName>
        <fullName evidence="1">Uncharacterized protein</fullName>
    </submittedName>
</protein>
<evidence type="ECO:0000313" key="1">
    <source>
        <dbReference type="EMBL" id="JAD37854.1"/>
    </source>
</evidence>